<evidence type="ECO:0000259" key="2">
    <source>
        <dbReference type="PROSITE" id="PS50234"/>
    </source>
</evidence>
<dbReference type="GO" id="GO:0003746">
    <property type="term" value="F:translation elongation factor activity"/>
    <property type="evidence" value="ECO:0007669"/>
    <property type="project" value="UniProtKB-KW"/>
</dbReference>
<dbReference type="InterPro" id="IPR052969">
    <property type="entry name" value="Thr-specific_kinase-like"/>
</dbReference>
<dbReference type="EMBL" id="LN483332">
    <property type="protein sequence ID" value="CED85162.1"/>
    <property type="molecule type" value="Genomic_DNA"/>
</dbReference>
<name>A0A0F7SSJ3_PHARH</name>
<feature type="compositionally biased region" description="Low complexity" evidence="1">
    <location>
        <begin position="472"/>
        <end position="481"/>
    </location>
</feature>
<proteinExistence type="predicted"/>
<keyword evidence="3" id="KW-0418">Kinase</keyword>
<dbReference type="SUPFAM" id="SSF53300">
    <property type="entry name" value="vWA-like"/>
    <property type="match status" value="1"/>
</dbReference>
<feature type="compositionally biased region" description="Polar residues" evidence="1">
    <location>
        <begin position="456"/>
        <end position="469"/>
    </location>
</feature>
<dbReference type="GO" id="GO:0005737">
    <property type="term" value="C:cytoplasm"/>
    <property type="evidence" value="ECO:0007669"/>
    <property type="project" value="TreeGrafter"/>
</dbReference>
<feature type="region of interest" description="Disordered" evidence="1">
    <location>
        <begin position="456"/>
        <end position="518"/>
    </location>
</feature>
<dbReference type="AlphaFoldDB" id="A0A0F7SSJ3"/>
<dbReference type="PANTHER" id="PTHR47763:SF1">
    <property type="entry name" value="DUF659 DOMAIN-CONTAINING PROTEIN"/>
    <property type="match status" value="1"/>
</dbReference>
<evidence type="ECO:0000256" key="1">
    <source>
        <dbReference type="SAM" id="MobiDB-lite"/>
    </source>
</evidence>
<keyword evidence="3" id="KW-0251">Elongation factor</keyword>
<evidence type="ECO:0000313" key="3">
    <source>
        <dbReference type="EMBL" id="CED85162.1"/>
    </source>
</evidence>
<protein>
    <submittedName>
        <fullName evidence="3">Elongation factor-2 kinase</fullName>
    </submittedName>
</protein>
<dbReference type="PANTHER" id="PTHR47763">
    <property type="entry name" value="ALPHA-PROTEIN KINASE VWKA"/>
    <property type="match status" value="1"/>
</dbReference>
<feature type="region of interest" description="Disordered" evidence="1">
    <location>
        <begin position="367"/>
        <end position="439"/>
    </location>
</feature>
<dbReference type="GO" id="GO:0004674">
    <property type="term" value="F:protein serine/threonine kinase activity"/>
    <property type="evidence" value="ECO:0007669"/>
    <property type="project" value="TreeGrafter"/>
</dbReference>
<feature type="compositionally biased region" description="Low complexity" evidence="1">
    <location>
        <begin position="383"/>
        <end position="438"/>
    </location>
</feature>
<dbReference type="Pfam" id="PF00092">
    <property type="entry name" value="VWA"/>
    <property type="match status" value="1"/>
</dbReference>
<accession>A0A0F7SSJ3</accession>
<feature type="domain" description="VWFA" evidence="2">
    <location>
        <begin position="64"/>
        <end position="280"/>
    </location>
</feature>
<organism evidence="3">
    <name type="scientific">Phaffia rhodozyma</name>
    <name type="common">Yeast</name>
    <name type="synonym">Xanthophyllomyces dendrorhous</name>
    <dbReference type="NCBI Taxonomy" id="264483"/>
    <lineage>
        <taxon>Eukaryota</taxon>
        <taxon>Fungi</taxon>
        <taxon>Dikarya</taxon>
        <taxon>Basidiomycota</taxon>
        <taxon>Agaricomycotina</taxon>
        <taxon>Tremellomycetes</taxon>
        <taxon>Cystofilobasidiales</taxon>
        <taxon>Mrakiaceae</taxon>
        <taxon>Phaffia</taxon>
    </lineage>
</organism>
<dbReference type="InterPro" id="IPR002035">
    <property type="entry name" value="VWF_A"/>
</dbReference>
<keyword evidence="3" id="KW-0808">Transferase</keyword>
<dbReference type="InterPro" id="IPR036465">
    <property type="entry name" value="vWFA_dom_sf"/>
</dbReference>
<sequence length="546" mass="58302">MDMDMQDAFTQQQQIWAQQDQAANSRMLDLVCIMDATGSMGALDFIFALGDLTAVVLYRFWQVDPSLLLSSSSSTLTLKRRVLSTKNIEEICTSIVNSEKLSRPDDLRVSIISYRDHPPQDHSYIVRTNAFTSSIPLVKEQLSALYASGGGDGPEAVTAAMAAALDDVEWREDAAKMVVLVADAPPHGIGEYGDGFPNGSPDGKDPLVLAREMASRGITMFIVACEPALSGYTYGNDLFKALCQITAGMMLPLTTASLLSHAIVGSALEHLDMDRLIREVGQAVGDRLKGGVETVDDIARELHEKLMLRNETTKSLTVENIYRDSEEATNNVQVFSSAPDLASARPHLQKVKGSRFTDAYLISRYSSSSSTSGYRPPIPPRPSSSVLSSGGIVPATTPTAFNPFTSSSSSSASTSTSIPSSSSFSASSSAAASTSPPSRRVLSDFKAFGAQPTTSVFGAPFSSPQSGFSPRSAASASTPRGMRGGDSDDDDDDNEMEQDRDEEEIEEVGGGMFVSEGGQGLRFGRGAISFEQARRIAVGAAWRSRG</sequence>
<keyword evidence="3" id="KW-0648">Protein biosynthesis</keyword>
<feature type="compositionally biased region" description="Gly residues" evidence="1">
    <location>
        <begin position="508"/>
        <end position="518"/>
    </location>
</feature>
<dbReference type="Gene3D" id="3.40.50.410">
    <property type="entry name" value="von Willebrand factor, type A domain"/>
    <property type="match status" value="1"/>
</dbReference>
<feature type="compositionally biased region" description="Acidic residues" evidence="1">
    <location>
        <begin position="487"/>
        <end position="507"/>
    </location>
</feature>
<dbReference type="PROSITE" id="PS50234">
    <property type="entry name" value="VWFA"/>
    <property type="match status" value="1"/>
</dbReference>
<reference evidence="3" key="1">
    <citation type="submission" date="2014-08" db="EMBL/GenBank/DDBJ databases">
        <authorList>
            <person name="Sharma Rahul"/>
            <person name="Thines Marco"/>
        </authorList>
    </citation>
    <scope>NUCLEOTIDE SEQUENCE</scope>
</reference>